<evidence type="ECO:0000256" key="2">
    <source>
        <dbReference type="ARBA" id="ARBA00022692"/>
    </source>
</evidence>
<feature type="transmembrane region" description="Helical" evidence="5">
    <location>
        <begin position="123"/>
        <end position="141"/>
    </location>
</feature>
<evidence type="ECO:0000313" key="8">
    <source>
        <dbReference type="Proteomes" id="UP001642406"/>
    </source>
</evidence>
<evidence type="ECO:0000256" key="1">
    <source>
        <dbReference type="ARBA" id="ARBA00004141"/>
    </source>
</evidence>
<comment type="caution">
    <text evidence="7">The sequence shown here is derived from an EMBL/GenBank/DDBJ whole genome shotgun (WGS) entry which is preliminary data.</text>
</comment>
<dbReference type="Gene3D" id="1.20.1250.20">
    <property type="entry name" value="MFS general substrate transporter like domains"/>
    <property type="match status" value="1"/>
</dbReference>
<feature type="transmembrane region" description="Helical" evidence="5">
    <location>
        <begin position="213"/>
        <end position="232"/>
    </location>
</feature>
<dbReference type="PANTHER" id="PTHR23502:SF149">
    <property type="entry name" value="TRANSPORTER, PUTATIVE-RELATED"/>
    <property type="match status" value="1"/>
</dbReference>
<keyword evidence="8" id="KW-1185">Reference proteome</keyword>
<organism evidence="7 8">
    <name type="scientific">Sporothrix bragantina</name>
    <dbReference type="NCBI Taxonomy" id="671064"/>
    <lineage>
        <taxon>Eukaryota</taxon>
        <taxon>Fungi</taxon>
        <taxon>Dikarya</taxon>
        <taxon>Ascomycota</taxon>
        <taxon>Pezizomycotina</taxon>
        <taxon>Sordariomycetes</taxon>
        <taxon>Sordariomycetidae</taxon>
        <taxon>Ophiostomatales</taxon>
        <taxon>Ophiostomataceae</taxon>
        <taxon>Sporothrix</taxon>
    </lineage>
</organism>
<proteinExistence type="predicted"/>
<keyword evidence="2 5" id="KW-0812">Transmembrane</keyword>
<dbReference type="SUPFAM" id="SSF103473">
    <property type="entry name" value="MFS general substrate transporter"/>
    <property type="match status" value="1"/>
</dbReference>
<evidence type="ECO:0000256" key="3">
    <source>
        <dbReference type="ARBA" id="ARBA00022989"/>
    </source>
</evidence>
<accession>A0ABP0BJ32</accession>
<evidence type="ECO:0000256" key="5">
    <source>
        <dbReference type="SAM" id="Phobius"/>
    </source>
</evidence>
<evidence type="ECO:0000313" key="7">
    <source>
        <dbReference type="EMBL" id="CAK7219655.1"/>
    </source>
</evidence>
<feature type="domain" description="Major facilitator superfamily (MFS) profile" evidence="6">
    <location>
        <begin position="57"/>
        <end position="543"/>
    </location>
</feature>
<feature type="transmembrane region" description="Helical" evidence="5">
    <location>
        <begin position="183"/>
        <end position="201"/>
    </location>
</feature>
<evidence type="ECO:0000259" key="6">
    <source>
        <dbReference type="PROSITE" id="PS50850"/>
    </source>
</evidence>
<name>A0ABP0BJ32_9PEZI</name>
<feature type="transmembrane region" description="Helical" evidence="5">
    <location>
        <begin position="378"/>
        <end position="400"/>
    </location>
</feature>
<dbReference type="InterPro" id="IPR005829">
    <property type="entry name" value="Sugar_transporter_CS"/>
</dbReference>
<protein>
    <recommendedName>
        <fullName evidence="6">Major facilitator superfamily (MFS) profile domain-containing protein</fullName>
    </recommendedName>
</protein>
<dbReference type="Pfam" id="PF07690">
    <property type="entry name" value="MFS_1"/>
    <property type="match status" value="1"/>
</dbReference>
<feature type="transmembrane region" description="Helical" evidence="5">
    <location>
        <begin position="94"/>
        <end position="116"/>
    </location>
</feature>
<feature type="transmembrane region" description="Helical" evidence="5">
    <location>
        <begin position="421"/>
        <end position="442"/>
    </location>
</feature>
<feature type="transmembrane region" description="Helical" evidence="5">
    <location>
        <begin position="516"/>
        <end position="538"/>
    </location>
</feature>
<gene>
    <name evidence="7" type="ORF">SBRCBS47491_003920</name>
</gene>
<dbReference type="InterPro" id="IPR036259">
    <property type="entry name" value="MFS_trans_sf"/>
</dbReference>
<evidence type="ECO:0000256" key="4">
    <source>
        <dbReference type="ARBA" id="ARBA00023136"/>
    </source>
</evidence>
<sequence>MSQGLCEEIYPGTEVMEDGHDTHVFHKQNNLAGVVLVPQPSPNADDPLNWSPRWKYTVLVLQMTFILTSVISALSVSPLTPVFEAQFHKDAEAIALLTSALVIVTGYTNLVLVPVAEVFGRRCVLIASSLTCVGGSLWQGAAQSYGSFMGARVLIAVGMSIGESLMPMVISDIFFLHERGLYMGIYFFALFNSMCLGPLIAGACDARFGTWRTFYWIIAALSGASTVAIVLFHPETKYVRSSSSEASVEPCVSPQGRDSPPTEKTTMDIEQHEAVQSASLGNGEENDRDREQVKVDEHLGHGRPSKWQFRLIQARDKDSAILTTISLHVITPFRILMFPIVLFGSWMFAAAASGLLALNYSQSMALTVSPYNFSNMQVGLSNLALVCGGSLGMLTAGPLSDYVAMYLTRRNRGIREPEMRLWSMVPFIGLSVVAFVVVALGFERRWPWEAVLVVGFGGTGLMMVSLSTICITYAVDCYKPVAGQIMVIATVVKNTFGFGMGYYVTDWISSDGYIPLFMLELGLIVGPAVLGLVFFSLFGKRLRKLTRHSKVHTY</sequence>
<dbReference type="InterPro" id="IPR011701">
    <property type="entry name" value="MFS"/>
</dbReference>
<feature type="transmembrane region" description="Helical" evidence="5">
    <location>
        <begin position="153"/>
        <end position="176"/>
    </location>
</feature>
<dbReference type="PANTHER" id="PTHR23502">
    <property type="entry name" value="MAJOR FACILITATOR SUPERFAMILY"/>
    <property type="match status" value="1"/>
</dbReference>
<dbReference type="InterPro" id="IPR020846">
    <property type="entry name" value="MFS_dom"/>
</dbReference>
<dbReference type="Proteomes" id="UP001642406">
    <property type="component" value="Unassembled WGS sequence"/>
</dbReference>
<dbReference type="PROSITE" id="PS50850">
    <property type="entry name" value="MFS"/>
    <property type="match status" value="1"/>
</dbReference>
<feature type="transmembrane region" description="Helical" evidence="5">
    <location>
        <begin position="485"/>
        <end position="504"/>
    </location>
</feature>
<dbReference type="PROSITE" id="PS00216">
    <property type="entry name" value="SUGAR_TRANSPORT_1"/>
    <property type="match status" value="1"/>
</dbReference>
<dbReference type="EMBL" id="CAWUHC010000028">
    <property type="protein sequence ID" value="CAK7219655.1"/>
    <property type="molecule type" value="Genomic_DNA"/>
</dbReference>
<keyword evidence="4 5" id="KW-0472">Membrane</keyword>
<reference evidence="7 8" key="1">
    <citation type="submission" date="2024-01" db="EMBL/GenBank/DDBJ databases">
        <authorList>
            <person name="Allen C."/>
            <person name="Tagirdzhanova G."/>
        </authorList>
    </citation>
    <scope>NUCLEOTIDE SEQUENCE [LARGE SCALE GENOMIC DNA]</scope>
</reference>
<feature type="transmembrane region" description="Helical" evidence="5">
    <location>
        <begin position="448"/>
        <end position="473"/>
    </location>
</feature>
<feature type="transmembrane region" description="Helical" evidence="5">
    <location>
        <begin position="56"/>
        <end position="74"/>
    </location>
</feature>
<feature type="transmembrane region" description="Helical" evidence="5">
    <location>
        <begin position="335"/>
        <end position="358"/>
    </location>
</feature>
<keyword evidence="3 5" id="KW-1133">Transmembrane helix</keyword>
<comment type="subcellular location">
    <subcellularLocation>
        <location evidence="1">Membrane</location>
        <topology evidence="1">Multi-pass membrane protein</topology>
    </subcellularLocation>
</comment>